<proteinExistence type="predicted"/>
<dbReference type="RefSeq" id="WP_121933570.1">
    <property type="nucleotide sequence ID" value="NZ_RDOJ01000002.1"/>
</dbReference>
<evidence type="ECO:0000313" key="3">
    <source>
        <dbReference type="Proteomes" id="UP000275348"/>
    </source>
</evidence>
<feature type="compositionally biased region" description="Acidic residues" evidence="1">
    <location>
        <begin position="161"/>
        <end position="176"/>
    </location>
</feature>
<dbReference type="Proteomes" id="UP000275348">
    <property type="component" value="Unassembled WGS sequence"/>
</dbReference>
<keyword evidence="3" id="KW-1185">Reference proteome</keyword>
<reference evidence="2 3" key="1">
    <citation type="submission" date="2018-10" db="EMBL/GenBank/DDBJ databases">
        <authorList>
            <person name="Chen X."/>
        </authorList>
    </citation>
    <scope>NUCLEOTIDE SEQUENCE [LARGE SCALE GENOMIC DNA]</scope>
    <source>
        <strain evidence="2 3">YIM 102668</strain>
    </source>
</reference>
<protein>
    <submittedName>
        <fullName evidence="2">DUF177 domain-containing protein</fullName>
    </submittedName>
</protein>
<gene>
    <name evidence="2" type="ORF">EAH69_02260</name>
</gene>
<dbReference type="InterPro" id="IPR003772">
    <property type="entry name" value="YceD"/>
</dbReference>
<dbReference type="OrthoDB" id="1524821at2"/>
<dbReference type="Pfam" id="PF02620">
    <property type="entry name" value="YceD"/>
    <property type="match status" value="1"/>
</dbReference>
<organism evidence="2 3">
    <name type="scientific">Faecalibacter macacae</name>
    <dbReference type="NCBI Taxonomy" id="1859289"/>
    <lineage>
        <taxon>Bacteria</taxon>
        <taxon>Pseudomonadati</taxon>
        <taxon>Bacteroidota</taxon>
        <taxon>Flavobacteriia</taxon>
        <taxon>Flavobacteriales</taxon>
        <taxon>Weeksellaceae</taxon>
        <taxon>Faecalibacter</taxon>
    </lineage>
</organism>
<feature type="region of interest" description="Disordered" evidence="1">
    <location>
        <begin position="161"/>
        <end position="189"/>
    </location>
</feature>
<name>A0A3L9MHQ2_9FLAO</name>
<accession>A0A3L9MHQ2</accession>
<dbReference type="AlphaFoldDB" id="A0A3L9MHQ2"/>
<evidence type="ECO:0000313" key="2">
    <source>
        <dbReference type="EMBL" id="RLZ12358.1"/>
    </source>
</evidence>
<evidence type="ECO:0000256" key="1">
    <source>
        <dbReference type="SAM" id="MobiDB-lite"/>
    </source>
</evidence>
<feature type="compositionally biased region" description="Basic and acidic residues" evidence="1">
    <location>
        <begin position="177"/>
        <end position="189"/>
    </location>
</feature>
<comment type="caution">
    <text evidence="2">The sequence shown here is derived from an EMBL/GenBank/DDBJ whole genome shotgun (WGS) entry which is preliminary data.</text>
</comment>
<sequence>MDKMKNYTIVFSSLPFGPTDFTYEISQSFFDLFEIETDFENPVINVDLNFEKKSTMLELFFSINGKITVPCDITGENFDQKISNEAKLIVKFGDEFDDTDSEIWIIPRDEYELNIMQILYELIMLSFPVKRVHPDVLEGNIDPEISNLLDEYSIYDISQLEDNDENNDDDDDNDDNIDPRWAKLKDLKP</sequence>
<dbReference type="EMBL" id="RDOJ01000002">
    <property type="protein sequence ID" value="RLZ12358.1"/>
    <property type="molecule type" value="Genomic_DNA"/>
</dbReference>